<sequence>MILLFFVLTILISIVHGQYPTTTPQQQPNQQTSSQQPNQQINTQQIIPPQINATTFDNKAFQKQVKADFEEAQRQRVVQSNEQKKVDHLTLSQIEAQRKQVFENYNKMKLEEKRLKLAIHGKLPGQKADLISDPLWKRIGLPDPSINTTNPNMTNGTNLTYPNQPLFTQNKK</sequence>
<dbReference type="OMA" id="SIVHGQY"/>
<dbReference type="OrthoDB" id="30257at2759"/>
<dbReference type="Proteomes" id="UP000008076">
    <property type="component" value="Unassembled WGS sequence"/>
</dbReference>
<organism evidence="4">
    <name type="scientific">Entamoeba dispar (strain ATCC PRA-260 / SAW760)</name>
    <dbReference type="NCBI Taxonomy" id="370354"/>
    <lineage>
        <taxon>Eukaryota</taxon>
        <taxon>Amoebozoa</taxon>
        <taxon>Evosea</taxon>
        <taxon>Archamoebae</taxon>
        <taxon>Mastigamoebida</taxon>
        <taxon>Entamoebidae</taxon>
        <taxon>Entamoeba</taxon>
    </lineage>
</organism>
<evidence type="ECO:0000313" key="4">
    <source>
        <dbReference type="Proteomes" id="UP000008076"/>
    </source>
</evidence>
<reference evidence="4" key="1">
    <citation type="submission" date="2007-12" db="EMBL/GenBank/DDBJ databases">
        <title>Annotation of Entamoeba dispar SAW760.</title>
        <authorList>
            <person name="Lorenzi H."/>
            <person name="Inman J."/>
            <person name="Schobel S."/>
            <person name="Amedeo P."/>
            <person name="Caler E."/>
        </authorList>
    </citation>
    <scope>NUCLEOTIDE SEQUENCE [LARGE SCALE GENOMIC DNA]</scope>
    <source>
        <strain evidence="4">ATCC PRA-260 / SAW760</strain>
    </source>
</reference>
<gene>
    <name evidence="3" type="ORF">EDI_186590</name>
</gene>
<dbReference type="eggNOG" id="ENOG502R7D7">
    <property type="taxonomic scope" value="Eukaryota"/>
</dbReference>
<accession>B0EB99</accession>
<evidence type="ECO:0000256" key="2">
    <source>
        <dbReference type="SAM" id="SignalP"/>
    </source>
</evidence>
<feature type="compositionally biased region" description="Polar residues" evidence="1">
    <location>
        <begin position="161"/>
        <end position="172"/>
    </location>
</feature>
<feature type="compositionally biased region" description="Low complexity" evidence="1">
    <location>
        <begin position="147"/>
        <end position="160"/>
    </location>
</feature>
<evidence type="ECO:0000256" key="1">
    <source>
        <dbReference type="SAM" id="MobiDB-lite"/>
    </source>
</evidence>
<feature type="region of interest" description="Disordered" evidence="1">
    <location>
        <begin position="21"/>
        <end position="40"/>
    </location>
</feature>
<evidence type="ECO:0000313" key="3">
    <source>
        <dbReference type="EMBL" id="EDR28188.1"/>
    </source>
</evidence>
<feature type="region of interest" description="Disordered" evidence="1">
    <location>
        <begin position="147"/>
        <end position="172"/>
    </location>
</feature>
<dbReference type="GeneID" id="5880559"/>
<dbReference type="KEGG" id="edi:EDI_186590"/>
<name>B0EB99_ENTDS</name>
<dbReference type="EMBL" id="DS548573">
    <property type="protein sequence ID" value="EDR28188.1"/>
    <property type="molecule type" value="Genomic_DNA"/>
</dbReference>
<keyword evidence="2" id="KW-0732">Signal</keyword>
<feature type="chain" id="PRO_5002749807" evidence="2">
    <location>
        <begin position="18"/>
        <end position="172"/>
    </location>
</feature>
<dbReference type="VEuPathDB" id="AmoebaDB:EDI_186590"/>
<protein>
    <submittedName>
        <fullName evidence="3">Uncharacterized protein</fullName>
    </submittedName>
</protein>
<feature type="signal peptide" evidence="2">
    <location>
        <begin position="1"/>
        <end position="17"/>
    </location>
</feature>
<keyword evidence="4" id="KW-1185">Reference proteome</keyword>
<proteinExistence type="predicted"/>
<dbReference type="AlphaFoldDB" id="B0EB99"/>
<dbReference type="RefSeq" id="XP_001735598.1">
    <property type="nucleotide sequence ID" value="XM_001735546.1"/>
</dbReference>